<keyword evidence="2" id="KW-1185">Reference proteome</keyword>
<gene>
    <name evidence="1" type="ORF">T07_14664</name>
</gene>
<protein>
    <submittedName>
        <fullName evidence="1">Uncharacterized protein</fullName>
    </submittedName>
</protein>
<name>A0A0V0RUB5_9BILA</name>
<reference evidence="1 2" key="1">
    <citation type="submission" date="2015-01" db="EMBL/GenBank/DDBJ databases">
        <title>Evolution of Trichinella species and genotypes.</title>
        <authorList>
            <person name="Korhonen P.K."/>
            <person name="Edoardo P."/>
            <person name="Giuseppe L.R."/>
            <person name="Gasser R.B."/>
        </authorList>
    </citation>
    <scope>NUCLEOTIDE SEQUENCE [LARGE SCALE GENOMIC DNA]</scope>
    <source>
        <strain evidence="1">ISS37</strain>
    </source>
</reference>
<accession>A0A0V0RUB5</accession>
<dbReference type="Proteomes" id="UP000054630">
    <property type="component" value="Unassembled WGS sequence"/>
</dbReference>
<sequence>LSTRSETRTARSRTIKEKKLGNSLSLESISIPLKSLLILRALRLSIKRISIHRNSHFSLAKEPVTCKLFNSKRLFAIDVRRMNNGVFNAMTDEE</sequence>
<feature type="non-terminal residue" evidence="1">
    <location>
        <position position="1"/>
    </location>
</feature>
<dbReference type="AlphaFoldDB" id="A0A0V0RUB5"/>
<feature type="non-terminal residue" evidence="1">
    <location>
        <position position="94"/>
    </location>
</feature>
<organism evidence="1 2">
    <name type="scientific">Trichinella nelsoni</name>
    <dbReference type="NCBI Taxonomy" id="6336"/>
    <lineage>
        <taxon>Eukaryota</taxon>
        <taxon>Metazoa</taxon>
        <taxon>Ecdysozoa</taxon>
        <taxon>Nematoda</taxon>
        <taxon>Enoplea</taxon>
        <taxon>Dorylaimia</taxon>
        <taxon>Trichinellida</taxon>
        <taxon>Trichinellidae</taxon>
        <taxon>Trichinella</taxon>
    </lineage>
</organism>
<proteinExistence type="predicted"/>
<dbReference type="EMBL" id="JYDL01000078">
    <property type="protein sequence ID" value="KRX18054.1"/>
    <property type="molecule type" value="Genomic_DNA"/>
</dbReference>
<evidence type="ECO:0000313" key="2">
    <source>
        <dbReference type="Proteomes" id="UP000054630"/>
    </source>
</evidence>
<comment type="caution">
    <text evidence="1">The sequence shown here is derived from an EMBL/GenBank/DDBJ whole genome shotgun (WGS) entry which is preliminary data.</text>
</comment>
<evidence type="ECO:0000313" key="1">
    <source>
        <dbReference type="EMBL" id="KRX18054.1"/>
    </source>
</evidence>